<dbReference type="AlphaFoldDB" id="A0AAE0TRF3"/>
<comment type="caution">
    <text evidence="2">The sequence shown here is derived from an EMBL/GenBank/DDBJ whole genome shotgun (WGS) entry which is preliminary data.</text>
</comment>
<feature type="compositionally biased region" description="Basic and acidic residues" evidence="1">
    <location>
        <begin position="379"/>
        <end position="389"/>
    </location>
</feature>
<gene>
    <name evidence="2" type="ORF">LTR78_009693</name>
</gene>
<name>A0AAE0TRF3_9PEZI</name>
<evidence type="ECO:0000313" key="3">
    <source>
        <dbReference type="Proteomes" id="UP001274830"/>
    </source>
</evidence>
<protein>
    <submittedName>
        <fullName evidence="2">Uncharacterized protein</fullName>
    </submittedName>
</protein>
<evidence type="ECO:0000256" key="1">
    <source>
        <dbReference type="SAM" id="MobiDB-lite"/>
    </source>
</evidence>
<accession>A0AAE0TRF3</accession>
<proteinExistence type="predicted"/>
<dbReference type="Proteomes" id="UP001274830">
    <property type="component" value="Unassembled WGS sequence"/>
</dbReference>
<keyword evidence="3" id="KW-1185">Reference proteome</keyword>
<feature type="region of interest" description="Disordered" evidence="1">
    <location>
        <begin position="91"/>
        <end position="260"/>
    </location>
</feature>
<feature type="compositionally biased region" description="Basic and acidic residues" evidence="1">
    <location>
        <begin position="310"/>
        <end position="336"/>
    </location>
</feature>
<feature type="compositionally biased region" description="Basic and acidic residues" evidence="1">
    <location>
        <begin position="231"/>
        <end position="243"/>
    </location>
</feature>
<sequence>MPSTRRSLPAAGPAPSSTLARVAGAEMSAKQKREAKRLNIDAKAGIVGDLKEVKKSEGGSEGGSEGKREVYHYRGAVYMIKGDEPEEWLQQEPERFRSKKRKVSEVDGEGEVESKEGVGQVNERERKKRKVGNVEAATKGEVSVRAITTSSTPSKKRKISTTNNSKMDVTATVPTERKRSSDDTDEAATDPRPRKQARATATTSAPAPPPPTRQTNPKQTKPRRPHPIAQEQRRTAHAEKMRLDFTVNGGHDSISTSQARREAIAKGYQVLPLPQNALDEGRTYRRESAGEALEGFMRKLVGLNGEIKRIEGARRELEGRRADREKGGNDDADGKVRRTGVNVVELPAFAARKAAFLARRDSGLGSSSPPPPADTPASENKETFSQDRAEEVLRQGRMIGESFQERDARFERERGLLDELFAKGQRGG</sequence>
<feature type="region of interest" description="Disordered" evidence="1">
    <location>
        <begin position="360"/>
        <end position="389"/>
    </location>
</feature>
<dbReference type="EMBL" id="JAUTXT010000056">
    <property type="protein sequence ID" value="KAK3670452.1"/>
    <property type="molecule type" value="Genomic_DNA"/>
</dbReference>
<reference evidence="2" key="1">
    <citation type="submission" date="2023-07" db="EMBL/GenBank/DDBJ databases">
        <title>Black Yeasts Isolated from many extreme environments.</title>
        <authorList>
            <person name="Coleine C."/>
            <person name="Stajich J.E."/>
            <person name="Selbmann L."/>
        </authorList>
    </citation>
    <scope>NUCLEOTIDE SEQUENCE</scope>
    <source>
        <strain evidence="2">CCFEE 5485</strain>
    </source>
</reference>
<organism evidence="2 3">
    <name type="scientific">Recurvomyces mirabilis</name>
    <dbReference type="NCBI Taxonomy" id="574656"/>
    <lineage>
        <taxon>Eukaryota</taxon>
        <taxon>Fungi</taxon>
        <taxon>Dikarya</taxon>
        <taxon>Ascomycota</taxon>
        <taxon>Pezizomycotina</taxon>
        <taxon>Dothideomycetes</taxon>
        <taxon>Dothideomycetidae</taxon>
        <taxon>Mycosphaerellales</taxon>
        <taxon>Teratosphaeriaceae</taxon>
        <taxon>Recurvomyces</taxon>
    </lineage>
</organism>
<evidence type="ECO:0000313" key="2">
    <source>
        <dbReference type="EMBL" id="KAK3670452.1"/>
    </source>
</evidence>
<feature type="region of interest" description="Disordered" evidence="1">
    <location>
        <begin position="310"/>
        <end position="338"/>
    </location>
</feature>
<feature type="region of interest" description="Disordered" evidence="1">
    <location>
        <begin position="1"/>
        <end position="36"/>
    </location>
</feature>